<dbReference type="NCBIfam" id="NF007039">
    <property type="entry name" value="PRK09496.3-2"/>
    <property type="match status" value="1"/>
</dbReference>
<evidence type="ECO:0000256" key="4">
    <source>
        <dbReference type="ARBA" id="ARBA00022958"/>
    </source>
</evidence>
<dbReference type="AlphaFoldDB" id="A0ABD5X1X2"/>
<dbReference type="NCBIfam" id="NF007034">
    <property type="entry name" value="PRK09496.2-1"/>
    <property type="match status" value="1"/>
</dbReference>
<name>A0ABD5X1X2_9EURY</name>
<dbReference type="SUPFAM" id="SSF51735">
    <property type="entry name" value="NAD(P)-binding Rossmann-fold domains"/>
    <property type="match status" value="2"/>
</dbReference>
<dbReference type="InterPro" id="IPR006037">
    <property type="entry name" value="RCK_C"/>
</dbReference>
<evidence type="ECO:0000256" key="2">
    <source>
        <dbReference type="ARBA" id="ARBA00022448"/>
    </source>
</evidence>
<dbReference type="SUPFAM" id="SSF116726">
    <property type="entry name" value="TrkA C-terminal domain-like"/>
    <property type="match status" value="2"/>
</dbReference>
<keyword evidence="2" id="KW-0813">Transport</keyword>
<dbReference type="NCBIfam" id="NF007031">
    <property type="entry name" value="PRK09496.1-2"/>
    <property type="match status" value="1"/>
</dbReference>
<dbReference type="InterPro" id="IPR036721">
    <property type="entry name" value="RCK_C_sf"/>
</dbReference>
<feature type="domain" description="RCK C-terminal" evidence="8">
    <location>
        <begin position="139"/>
        <end position="220"/>
    </location>
</feature>
<feature type="domain" description="RCK N-terminal" evidence="7">
    <location>
        <begin position="227"/>
        <end position="346"/>
    </location>
</feature>
<dbReference type="PANTHER" id="PTHR43833">
    <property type="entry name" value="POTASSIUM CHANNEL PROTEIN 2-RELATED-RELATED"/>
    <property type="match status" value="1"/>
</dbReference>
<gene>
    <name evidence="9" type="primary">trkA</name>
    <name evidence="9" type="ORF">ACFQKD_14710</name>
</gene>
<dbReference type="PROSITE" id="PS51201">
    <property type="entry name" value="RCK_N"/>
    <property type="match status" value="2"/>
</dbReference>
<feature type="domain" description="RCK N-terminal" evidence="7">
    <location>
        <begin position="1"/>
        <end position="119"/>
    </location>
</feature>
<evidence type="ECO:0000313" key="10">
    <source>
        <dbReference type="Proteomes" id="UP001596388"/>
    </source>
</evidence>
<comment type="caution">
    <text evidence="9">The sequence shown here is derived from an EMBL/GenBank/DDBJ whole genome shotgun (WGS) entry which is preliminary data.</text>
</comment>
<dbReference type="PANTHER" id="PTHR43833:SF5">
    <property type="entry name" value="TRK SYSTEM POTASSIUM UPTAKE PROTEIN TRKA"/>
    <property type="match status" value="1"/>
</dbReference>
<dbReference type="GeneID" id="79270513"/>
<dbReference type="PROSITE" id="PS51202">
    <property type="entry name" value="RCK_C"/>
    <property type="match status" value="2"/>
</dbReference>
<dbReference type="InterPro" id="IPR036291">
    <property type="entry name" value="NAD(P)-bd_dom_sf"/>
</dbReference>
<evidence type="ECO:0000256" key="6">
    <source>
        <dbReference type="ARBA" id="ARBA00023065"/>
    </source>
</evidence>
<keyword evidence="10" id="KW-1185">Reference proteome</keyword>
<dbReference type="Gene3D" id="3.40.50.720">
    <property type="entry name" value="NAD(P)-binding Rossmann-like Domain"/>
    <property type="match status" value="2"/>
</dbReference>
<reference evidence="9 10" key="1">
    <citation type="journal article" date="2019" name="Int. J. Syst. Evol. Microbiol.">
        <title>The Global Catalogue of Microorganisms (GCM) 10K type strain sequencing project: providing services to taxonomists for standard genome sequencing and annotation.</title>
        <authorList>
            <consortium name="The Broad Institute Genomics Platform"/>
            <consortium name="The Broad Institute Genome Sequencing Center for Infectious Disease"/>
            <person name="Wu L."/>
            <person name="Ma J."/>
        </authorList>
    </citation>
    <scope>NUCLEOTIDE SEQUENCE [LARGE SCALE GENOMIC DNA]</scope>
    <source>
        <strain evidence="9 10">DT55</strain>
    </source>
</reference>
<dbReference type="InterPro" id="IPR006036">
    <property type="entry name" value="K_uptake_TrkA"/>
</dbReference>
<dbReference type="PRINTS" id="PR00335">
    <property type="entry name" value="KUPTAKETRKA"/>
</dbReference>
<dbReference type="InterPro" id="IPR003148">
    <property type="entry name" value="RCK_N"/>
</dbReference>
<evidence type="ECO:0000256" key="5">
    <source>
        <dbReference type="ARBA" id="ARBA00023027"/>
    </source>
</evidence>
<evidence type="ECO:0000313" key="9">
    <source>
        <dbReference type="EMBL" id="MFC7098558.1"/>
    </source>
</evidence>
<dbReference type="Proteomes" id="UP001596388">
    <property type="component" value="Unassembled WGS sequence"/>
</dbReference>
<proteinExistence type="predicted"/>
<feature type="domain" description="RCK C-terminal" evidence="8">
    <location>
        <begin position="364"/>
        <end position="445"/>
    </location>
</feature>
<sequence>MRVLIIGAGQVGESIAADLDNSHEVVIVERDAERCDELTYSLDVLTVNGDGTAVSTLEEAGVEEADMVVASTDNDETNIVACSTAKAVSDSFTVARIKNTEYLRTWERSQSAFGIDFMVCTNLLTAESIVRVIGLPAARDVDPFADGKVQMAEFEVSENSPIAGQTVSEADRFDSLTFAALLRDEEVVIPRGETVIEVGDKAVVIGSPSSVRGFAADVAPEEHVGTNEEVVIVGGSEIGYHTARLLGERGFTPRLIERDEDRARVLAEELPETFVMQSDATDVGFLERERIGDADVLVAALDSDEKNLLSCLLATRLGVERTVAVVDQTAYVDLFETVGIDVGVSPRAVVAEEISRFTREGGAENIALIEDDRAEVLEIEVTEESLLANRPIMESIQDFPDCLVIGAITRDGELVTPRGDTVIRPGDHVVVFFETCVVDEVTQKL</sequence>
<keyword evidence="4" id="KW-0630">Potassium</keyword>
<keyword evidence="6" id="KW-0406">Ion transport</keyword>
<evidence type="ECO:0000259" key="7">
    <source>
        <dbReference type="PROSITE" id="PS51201"/>
    </source>
</evidence>
<organism evidence="9 10">
    <name type="scientific">Halobaculum marinum</name>
    <dbReference type="NCBI Taxonomy" id="3031996"/>
    <lineage>
        <taxon>Archaea</taxon>
        <taxon>Methanobacteriati</taxon>
        <taxon>Methanobacteriota</taxon>
        <taxon>Stenosarchaea group</taxon>
        <taxon>Halobacteria</taxon>
        <taxon>Halobacteriales</taxon>
        <taxon>Haloferacaceae</taxon>
        <taxon>Halobaculum</taxon>
    </lineage>
</organism>
<dbReference type="EMBL" id="JBHTAG010000003">
    <property type="protein sequence ID" value="MFC7098558.1"/>
    <property type="molecule type" value="Genomic_DNA"/>
</dbReference>
<dbReference type="InterPro" id="IPR050721">
    <property type="entry name" value="Trk_Ktr_HKT_K-transport"/>
</dbReference>
<accession>A0ABD5X1X2</accession>
<evidence type="ECO:0000256" key="3">
    <source>
        <dbReference type="ARBA" id="ARBA00022538"/>
    </source>
</evidence>
<dbReference type="RefSeq" id="WP_276236907.1">
    <property type="nucleotide sequence ID" value="NZ_CP119989.1"/>
</dbReference>
<evidence type="ECO:0000256" key="1">
    <source>
        <dbReference type="ARBA" id="ARBA00003660"/>
    </source>
</evidence>
<dbReference type="Pfam" id="PF02254">
    <property type="entry name" value="TrkA_N"/>
    <property type="match status" value="2"/>
</dbReference>
<keyword evidence="5" id="KW-0520">NAD</keyword>
<keyword evidence="3" id="KW-0633">Potassium transport</keyword>
<dbReference type="Gene3D" id="3.30.70.1450">
    <property type="entry name" value="Regulator of K+ conductance, C-terminal domain"/>
    <property type="match status" value="2"/>
</dbReference>
<protein>
    <submittedName>
        <fullName evidence="9">Trk system potassium transporter TrkA</fullName>
    </submittedName>
</protein>
<comment type="function">
    <text evidence="1">Part of a potassium transport system.</text>
</comment>
<evidence type="ECO:0000259" key="8">
    <source>
        <dbReference type="PROSITE" id="PS51202"/>
    </source>
</evidence>
<dbReference type="GO" id="GO:0006813">
    <property type="term" value="P:potassium ion transport"/>
    <property type="evidence" value="ECO:0007669"/>
    <property type="project" value="UniProtKB-KW"/>
</dbReference>
<dbReference type="Pfam" id="PF02080">
    <property type="entry name" value="TrkA_C"/>
    <property type="match status" value="2"/>
</dbReference>